<feature type="compositionally biased region" description="Pro residues" evidence="1">
    <location>
        <begin position="1"/>
        <end position="10"/>
    </location>
</feature>
<evidence type="ECO:0000256" key="1">
    <source>
        <dbReference type="SAM" id="MobiDB-lite"/>
    </source>
</evidence>
<gene>
    <name evidence="2" type="ORF">GN330_22625</name>
</gene>
<proteinExistence type="predicted"/>
<dbReference type="EMBL" id="WPHG01000010">
    <property type="protein sequence ID" value="MVB00050.1"/>
    <property type="molecule type" value="Genomic_DNA"/>
</dbReference>
<dbReference type="Proteomes" id="UP000463224">
    <property type="component" value="Unassembled WGS sequence"/>
</dbReference>
<evidence type="ECO:0000313" key="2">
    <source>
        <dbReference type="EMBL" id="MVB00050.1"/>
    </source>
</evidence>
<dbReference type="RefSeq" id="WP_156715877.1">
    <property type="nucleotide sequence ID" value="NZ_WPHG01000010.1"/>
</dbReference>
<feature type="region of interest" description="Disordered" evidence="1">
    <location>
        <begin position="1"/>
        <end position="21"/>
    </location>
</feature>
<accession>A0A844QR44</accession>
<evidence type="ECO:0000313" key="3">
    <source>
        <dbReference type="Proteomes" id="UP000463224"/>
    </source>
</evidence>
<name>A0A844QR44_9HYPH</name>
<organism evidence="2 3">
    <name type="scientific">Nitratireductor arenosus</name>
    <dbReference type="NCBI Taxonomy" id="2682096"/>
    <lineage>
        <taxon>Bacteria</taxon>
        <taxon>Pseudomonadati</taxon>
        <taxon>Pseudomonadota</taxon>
        <taxon>Alphaproteobacteria</taxon>
        <taxon>Hyphomicrobiales</taxon>
        <taxon>Phyllobacteriaceae</taxon>
        <taxon>Nitratireductor</taxon>
    </lineage>
</organism>
<sequence>MGKPKPPAPPDPRETSAAQTGTSVATALANAMLGNVNRVGPEGSVTYDQSGEYSFTDPYTGQTYHIPRFTENVQLSDNQQRTYDRQQDAEFNLADLAAQQSGFLTDYMAEPIDLSNEATEARLFELGSKRLDPRFAREEEAMRTNLLNRGIREGSDAFSAAMGDFNQGRNDAYNQLLLTGRGQAVQEALAQRSQPINEIASLLGGSQVNIPQFTGGNMPTIPTTDNAGLINQNYNQQLQNWQIQNQQRNSLLGGLFGLGSSLIMSDKRTKEDIEKVGKTDDGQAIYKFRYKGSPLLQMGLMAQEVEKKKPGAVKEVAGIKMVDYGKALEGA</sequence>
<evidence type="ECO:0008006" key="4">
    <source>
        <dbReference type="Google" id="ProtNLM"/>
    </source>
</evidence>
<keyword evidence="3" id="KW-1185">Reference proteome</keyword>
<reference evidence="2 3" key="1">
    <citation type="submission" date="2019-12" db="EMBL/GenBank/DDBJ databases">
        <title>Nitratireductor arenosus sp. nov., Isolated from sea sand, Jeju island, South Korea.</title>
        <authorList>
            <person name="Kim W."/>
        </authorList>
    </citation>
    <scope>NUCLEOTIDE SEQUENCE [LARGE SCALE GENOMIC DNA]</scope>
    <source>
        <strain evidence="2 3">CAU 1489</strain>
    </source>
</reference>
<comment type="caution">
    <text evidence="2">The sequence shown here is derived from an EMBL/GenBank/DDBJ whole genome shotgun (WGS) entry which is preliminary data.</text>
</comment>
<protein>
    <recommendedName>
        <fullName evidence="4">Peptidase S74 domain-containing protein</fullName>
    </recommendedName>
</protein>
<dbReference type="AlphaFoldDB" id="A0A844QR44"/>